<sequence>MAGEDRISWLPVEVIVSILCRLEVKDAIRTAALARSWRHLWTYLPCLRIGSFIDEDAVGFPEGIKPVASSWIEGVHHVVSSLRGPLLHFALCHRFSSAQSALLQCLLDLLLQKGSIETLKLESDLDRVVIHLPLFRSLKELELFLCRLVLPADFQGFDCLSSLTLGAVKISNDDLHLLIHLSKNLTTFNGYSFVPFGDQRVSIKLNSSSLRYLELNINEYVEEVKVVSAPYLEHAEIRNCAFIDFEKSASVNLGLVTSTAATVSSLNLNFGVLESLSFAALPLNFTFPRVRQLKLVLDIRTMDKSMYGAFIWLLRSMLCLEELNVELDDYLFDPRDDVLMRELRELLLKRHRGLSCLNQTLKHVRIGMVNLNGVLTGIPLVKFFLLNARVLELMKVAHWTGSKVERMIKELQKVKVASSSKAKVMMIPSERRM</sequence>
<evidence type="ECO:0000313" key="3">
    <source>
        <dbReference type="EMBL" id="KAJ3708696.1"/>
    </source>
</evidence>
<evidence type="ECO:0008006" key="5">
    <source>
        <dbReference type="Google" id="ProtNLM"/>
    </source>
</evidence>
<dbReference type="PANTHER" id="PTHR32141:SF179">
    <property type="entry name" value="F-BOX DOMAIN-CONTAINING PROTEIN"/>
    <property type="match status" value="1"/>
</dbReference>
<gene>
    <name evidence="3" type="ORF">LUZ61_012401</name>
</gene>
<protein>
    <recommendedName>
        <fullName evidence="5">F-box domain-containing protein</fullName>
    </recommendedName>
</protein>
<dbReference type="PANTHER" id="PTHR32141">
    <property type="match status" value="1"/>
</dbReference>
<evidence type="ECO:0000259" key="2">
    <source>
        <dbReference type="Pfam" id="PF24758"/>
    </source>
</evidence>
<dbReference type="Pfam" id="PF00646">
    <property type="entry name" value="F-box"/>
    <property type="match status" value="1"/>
</dbReference>
<dbReference type="AlphaFoldDB" id="A0AAD6A301"/>
<reference evidence="3 4" key="1">
    <citation type="journal article" date="2022" name="Cell">
        <title>Repeat-based holocentromeres influence genome architecture and karyotype evolution.</title>
        <authorList>
            <person name="Hofstatter P.G."/>
            <person name="Thangavel G."/>
            <person name="Lux T."/>
            <person name="Neumann P."/>
            <person name="Vondrak T."/>
            <person name="Novak P."/>
            <person name="Zhang M."/>
            <person name="Costa L."/>
            <person name="Castellani M."/>
            <person name="Scott A."/>
            <person name="Toegelov H."/>
            <person name="Fuchs J."/>
            <person name="Mata-Sucre Y."/>
            <person name="Dias Y."/>
            <person name="Vanzela A.L.L."/>
            <person name="Huettel B."/>
            <person name="Almeida C.C.S."/>
            <person name="Simkova H."/>
            <person name="Souza G."/>
            <person name="Pedrosa-Harand A."/>
            <person name="Macas J."/>
            <person name="Mayer K.F.X."/>
            <person name="Houben A."/>
            <person name="Marques A."/>
        </authorList>
    </citation>
    <scope>NUCLEOTIDE SEQUENCE [LARGE SCALE GENOMIC DNA]</scope>
    <source>
        <strain evidence="3">RhyTen1mFocal</strain>
    </source>
</reference>
<organism evidence="3 4">
    <name type="scientific">Rhynchospora tenuis</name>
    <dbReference type="NCBI Taxonomy" id="198213"/>
    <lineage>
        <taxon>Eukaryota</taxon>
        <taxon>Viridiplantae</taxon>
        <taxon>Streptophyta</taxon>
        <taxon>Embryophyta</taxon>
        <taxon>Tracheophyta</taxon>
        <taxon>Spermatophyta</taxon>
        <taxon>Magnoliopsida</taxon>
        <taxon>Liliopsida</taxon>
        <taxon>Poales</taxon>
        <taxon>Cyperaceae</taxon>
        <taxon>Cyperoideae</taxon>
        <taxon>Rhynchosporeae</taxon>
        <taxon>Rhynchospora</taxon>
    </lineage>
</organism>
<dbReference type="Proteomes" id="UP001210211">
    <property type="component" value="Unassembled WGS sequence"/>
</dbReference>
<evidence type="ECO:0000259" key="1">
    <source>
        <dbReference type="Pfam" id="PF00646"/>
    </source>
</evidence>
<dbReference type="InterPro" id="IPR055302">
    <property type="entry name" value="F-box_dom-containing"/>
</dbReference>
<dbReference type="InterPro" id="IPR055411">
    <property type="entry name" value="LRR_FXL15/At3g58940/PEG3-like"/>
</dbReference>
<dbReference type="EMBL" id="JAMRDG010000001">
    <property type="protein sequence ID" value="KAJ3708696.1"/>
    <property type="molecule type" value="Genomic_DNA"/>
</dbReference>
<proteinExistence type="predicted"/>
<accession>A0AAD6A301</accession>
<dbReference type="InterPro" id="IPR001810">
    <property type="entry name" value="F-box_dom"/>
</dbReference>
<keyword evidence="4" id="KW-1185">Reference proteome</keyword>
<name>A0AAD6A301_9POAL</name>
<feature type="domain" description="F-box/LRR-repeat protein 15/At3g58940/PEG3-like LRR" evidence="2">
    <location>
        <begin position="132"/>
        <end position="239"/>
    </location>
</feature>
<dbReference type="Pfam" id="PF24758">
    <property type="entry name" value="LRR_At5g56370"/>
    <property type="match status" value="1"/>
</dbReference>
<comment type="caution">
    <text evidence="3">The sequence shown here is derived from an EMBL/GenBank/DDBJ whole genome shotgun (WGS) entry which is preliminary data.</text>
</comment>
<evidence type="ECO:0000313" key="4">
    <source>
        <dbReference type="Proteomes" id="UP001210211"/>
    </source>
</evidence>
<dbReference type="SUPFAM" id="SSF81383">
    <property type="entry name" value="F-box domain"/>
    <property type="match status" value="1"/>
</dbReference>
<feature type="domain" description="F-box" evidence="1">
    <location>
        <begin position="7"/>
        <end position="46"/>
    </location>
</feature>
<dbReference type="InterPro" id="IPR036047">
    <property type="entry name" value="F-box-like_dom_sf"/>
</dbReference>